<dbReference type="Pfam" id="PF13456">
    <property type="entry name" value="RVT_3"/>
    <property type="match status" value="1"/>
</dbReference>
<proteinExistence type="predicted"/>
<dbReference type="AlphaFoldDB" id="A0ABD3EPB6"/>
<dbReference type="InterPro" id="IPR002156">
    <property type="entry name" value="RNaseH_domain"/>
</dbReference>
<keyword evidence="4" id="KW-1185">Reference proteome</keyword>
<reference evidence="3 4" key="1">
    <citation type="submission" date="2024-09" db="EMBL/GenBank/DDBJ databases">
        <title>Genome sequencing and assembly of Phytophthora oleae, isolate VK10A, causative agent of rot of olive drupes.</title>
        <authorList>
            <person name="Conti Taguali S."/>
            <person name="Riolo M."/>
            <person name="La Spada F."/>
            <person name="Cacciola S.O."/>
            <person name="Dionisio G."/>
        </authorList>
    </citation>
    <scope>NUCLEOTIDE SEQUENCE [LARGE SCALE GENOMIC DNA]</scope>
    <source>
        <strain evidence="3 4">VK10A</strain>
    </source>
</reference>
<sequence>MALERGIQKLMVVGDSRIAIQQAQGLINCNQPNLEQRLAEFESLKTKFRSLGLVHVKREYNQAVDYLTSKTLALGDSWRVEDADEFTHLQLVSKIHEKLMKPQEVQKSETLKSENLIVTSEIETPGPESAPLPHSAKVFAAVTRAQAREDAEPPEDDEEREPAGPLVF</sequence>
<evidence type="ECO:0000313" key="4">
    <source>
        <dbReference type="Proteomes" id="UP001632037"/>
    </source>
</evidence>
<accession>A0ABD3EPB6</accession>
<gene>
    <name evidence="3" type="ORF">V7S43_018960</name>
</gene>
<dbReference type="EMBL" id="JBIMZQ010000092">
    <property type="protein sequence ID" value="KAL3656208.1"/>
    <property type="molecule type" value="Genomic_DNA"/>
</dbReference>
<evidence type="ECO:0000256" key="1">
    <source>
        <dbReference type="SAM" id="MobiDB-lite"/>
    </source>
</evidence>
<dbReference type="Gene3D" id="3.30.420.10">
    <property type="entry name" value="Ribonuclease H-like superfamily/Ribonuclease H"/>
    <property type="match status" value="1"/>
</dbReference>
<name>A0ABD3EPB6_9STRA</name>
<feature type="region of interest" description="Disordered" evidence="1">
    <location>
        <begin position="144"/>
        <end position="168"/>
    </location>
</feature>
<protein>
    <recommendedName>
        <fullName evidence="2">RNase H type-1 domain-containing protein</fullName>
    </recommendedName>
</protein>
<comment type="caution">
    <text evidence="3">The sequence shown here is derived from an EMBL/GenBank/DDBJ whole genome shotgun (WGS) entry which is preliminary data.</text>
</comment>
<organism evidence="3 4">
    <name type="scientific">Phytophthora oleae</name>
    <dbReference type="NCBI Taxonomy" id="2107226"/>
    <lineage>
        <taxon>Eukaryota</taxon>
        <taxon>Sar</taxon>
        <taxon>Stramenopiles</taxon>
        <taxon>Oomycota</taxon>
        <taxon>Peronosporomycetes</taxon>
        <taxon>Peronosporales</taxon>
        <taxon>Peronosporaceae</taxon>
        <taxon>Phytophthora</taxon>
    </lineage>
</organism>
<evidence type="ECO:0000259" key="2">
    <source>
        <dbReference type="Pfam" id="PF13456"/>
    </source>
</evidence>
<dbReference type="InterPro" id="IPR036397">
    <property type="entry name" value="RNaseH_sf"/>
</dbReference>
<evidence type="ECO:0000313" key="3">
    <source>
        <dbReference type="EMBL" id="KAL3656208.1"/>
    </source>
</evidence>
<feature type="domain" description="RNase H type-1" evidence="2">
    <location>
        <begin position="2"/>
        <end position="69"/>
    </location>
</feature>
<dbReference type="Proteomes" id="UP001632037">
    <property type="component" value="Unassembled WGS sequence"/>
</dbReference>